<comment type="caution">
    <text evidence="1">The sequence shown here is derived from an EMBL/GenBank/DDBJ whole genome shotgun (WGS) entry which is preliminary data.</text>
</comment>
<dbReference type="OrthoDB" id="7991726at2"/>
<evidence type="ECO:0000313" key="2">
    <source>
        <dbReference type="Proteomes" id="UP000298216"/>
    </source>
</evidence>
<protein>
    <submittedName>
        <fullName evidence="1">Uncharacterized protein</fullName>
    </submittedName>
</protein>
<dbReference type="RefSeq" id="WP_135193791.1">
    <property type="nucleotide sequence ID" value="NZ_SPVH01000002.1"/>
</dbReference>
<dbReference type="AlphaFoldDB" id="A0A4Y9S2W3"/>
<keyword evidence="2" id="KW-1185">Reference proteome</keyword>
<gene>
    <name evidence="1" type="ORF">EGY25_04225</name>
</gene>
<sequence>MSADWLVTPKVGIGRLEFGLSPDDVAALADVYGSPGPLMKPVGAADLDAMLRDLPAMADCVSEEDIAALRQAMGEQEDVDRQNLEMNETPILLEYRRGRLDGVTVEARHIETQFANARIFSMAATDVLRICQRANGGPGRYRSNEAAFDNIAVSLYAFSHVSEEGEVQAATRNDPDFHARSLTLRREPYRPADALDQFVRASFE</sequence>
<organism evidence="1 2">
    <name type="scientific">Brevundimonas intermedia</name>
    <dbReference type="NCBI Taxonomy" id="74315"/>
    <lineage>
        <taxon>Bacteria</taxon>
        <taxon>Pseudomonadati</taxon>
        <taxon>Pseudomonadota</taxon>
        <taxon>Alphaproteobacteria</taxon>
        <taxon>Caulobacterales</taxon>
        <taxon>Caulobacteraceae</taxon>
        <taxon>Brevundimonas</taxon>
    </lineage>
</organism>
<dbReference type="EMBL" id="SPVH01000002">
    <property type="protein sequence ID" value="TFW14406.1"/>
    <property type="molecule type" value="Genomic_DNA"/>
</dbReference>
<name>A0A4Y9S2W3_9CAUL</name>
<evidence type="ECO:0000313" key="1">
    <source>
        <dbReference type="EMBL" id="TFW14406.1"/>
    </source>
</evidence>
<accession>A0A4Y9S2W3</accession>
<dbReference type="Proteomes" id="UP000298216">
    <property type="component" value="Unassembled WGS sequence"/>
</dbReference>
<reference evidence="1 2" key="1">
    <citation type="submission" date="2019-03" db="EMBL/GenBank/DDBJ databases">
        <title>Draft genome of Brevundimonas sp. a heavy metal resistant soil bacteria.</title>
        <authorList>
            <person name="Soto J."/>
        </authorList>
    </citation>
    <scope>NUCLEOTIDE SEQUENCE [LARGE SCALE GENOMIC DNA]</scope>
    <source>
        <strain evidence="1 2">B-10</strain>
    </source>
</reference>
<proteinExistence type="predicted"/>